<keyword evidence="5" id="KW-0808">Transferase</keyword>
<keyword evidence="3" id="KW-0158">Chromosome</keyword>
<evidence type="ECO:0000256" key="6">
    <source>
        <dbReference type="ARBA" id="ARBA00022691"/>
    </source>
</evidence>
<dbReference type="PANTHER" id="PTHR22884">
    <property type="entry name" value="SET DOMAIN PROTEINS"/>
    <property type="match status" value="1"/>
</dbReference>
<dbReference type="PROSITE" id="PS50280">
    <property type="entry name" value="SET"/>
    <property type="match status" value="1"/>
</dbReference>
<keyword evidence="13" id="KW-1185">Reference proteome</keyword>
<feature type="compositionally biased region" description="Low complexity" evidence="8">
    <location>
        <begin position="140"/>
        <end position="150"/>
    </location>
</feature>
<feature type="region of interest" description="Disordered" evidence="8">
    <location>
        <begin position="557"/>
        <end position="580"/>
    </location>
</feature>
<dbReference type="InterPro" id="IPR050777">
    <property type="entry name" value="SET2_Histone-Lys_MeTrsfase"/>
</dbReference>
<dbReference type="SUPFAM" id="SSF82199">
    <property type="entry name" value="SET domain"/>
    <property type="match status" value="1"/>
</dbReference>
<dbReference type="GO" id="GO:0032259">
    <property type="term" value="P:methylation"/>
    <property type="evidence" value="ECO:0007669"/>
    <property type="project" value="UniProtKB-KW"/>
</dbReference>
<evidence type="ECO:0000256" key="7">
    <source>
        <dbReference type="ARBA" id="ARBA00023242"/>
    </source>
</evidence>
<dbReference type="EMBL" id="GG745331">
    <property type="protein sequence ID" value="KNE56925.1"/>
    <property type="molecule type" value="Genomic_DNA"/>
</dbReference>
<dbReference type="Gene3D" id="2.170.270.10">
    <property type="entry name" value="SET domain"/>
    <property type="match status" value="1"/>
</dbReference>
<dbReference type="GO" id="GO:0042054">
    <property type="term" value="F:histone methyltransferase activity"/>
    <property type="evidence" value="ECO:0007669"/>
    <property type="project" value="InterPro"/>
</dbReference>
<dbReference type="Pfam" id="PF00856">
    <property type="entry name" value="SET"/>
    <property type="match status" value="1"/>
</dbReference>
<evidence type="ECO:0000259" key="11">
    <source>
        <dbReference type="PROSITE" id="PS51215"/>
    </source>
</evidence>
<sequence>MSKSSAPVPARNGSRKYGGRWEYVPLDAPSPPTTRAEKIRHFFRYSPIPGVPSDGDDNDDDDDDDASNASHSSASSIPAWMNLRNWNPTVLSPAEVAMGRWLEQRHAAQLARSAVRKRVAKRKRLPVRPPPPPRRVSGNDSDSTLSTADDSGSDDDRSSHRTASRAGSASLLPVPDTWRKCIKLHTTADGVVWLHMRGTRANESLTDPDEPRPAHILDCGLFAESLPCLPVPPNLPERPGWRVVAVAKDHLLPLPLPLPGPYRWLFEQRDFVLPPALLAVGNHLKRMRKNKEKWTPITKNRFVSRPRIRRYEHHPCSCPKGSKCGPLCLNRCMYIECEPDTCPAGKSCTNQRFQKGEHVEGLEVRETENRGKGIFTTVPIAKDALILEYTGEIIDEKTCHARMDVTYAQARHFYFLCVGNGDIIDGTRYGSIARFINHSCAPNCRVEAWTVNGDVCMGIFADEDIAPGSELFYDYNFEDFNARHRQYCFCGAEECRGMLGERREPVEPRVVLRSVVDRRMHAGADLRSLLKSKKTLANVKESRLFLIRNLETVAAAARRSKPDMERPASARSDRAKLANA</sequence>
<evidence type="ECO:0000256" key="4">
    <source>
        <dbReference type="ARBA" id="ARBA00022603"/>
    </source>
</evidence>
<dbReference type="VEuPathDB" id="FungiDB:AMAG_02693"/>
<evidence type="ECO:0000313" key="13">
    <source>
        <dbReference type="Proteomes" id="UP000054350"/>
    </source>
</evidence>
<dbReference type="AlphaFoldDB" id="A0A0L0S3D5"/>
<dbReference type="GO" id="GO:0005694">
    <property type="term" value="C:chromosome"/>
    <property type="evidence" value="ECO:0007669"/>
    <property type="project" value="UniProtKB-SubCell"/>
</dbReference>
<feature type="compositionally biased region" description="Basic and acidic residues" evidence="8">
    <location>
        <begin position="560"/>
        <end position="580"/>
    </location>
</feature>
<dbReference type="InterPro" id="IPR006560">
    <property type="entry name" value="AWS_dom"/>
</dbReference>
<feature type="domain" description="Post-SET" evidence="10">
    <location>
        <begin position="484"/>
        <end position="500"/>
    </location>
</feature>
<dbReference type="STRING" id="578462.A0A0L0S3D5"/>
<accession>A0A0L0S3D5</accession>
<reference evidence="13" key="2">
    <citation type="submission" date="2009-11" db="EMBL/GenBank/DDBJ databases">
        <title>The Genome Sequence of Allomyces macrogynus strain ATCC 38327.</title>
        <authorList>
            <consortium name="The Broad Institute Genome Sequencing Platform"/>
            <person name="Russ C."/>
            <person name="Cuomo C."/>
            <person name="Shea T."/>
            <person name="Young S.K."/>
            <person name="Zeng Q."/>
            <person name="Koehrsen M."/>
            <person name="Haas B."/>
            <person name="Borodovsky M."/>
            <person name="Guigo R."/>
            <person name="Alvarado L."/>
            <person name="Berlin A."/>
            <person name="Borenstein D."/>
            <person name="Chen Z."/>
            <person name="Engels R."/>
            <person name="Freedman E."/>
            <person name="Gellesch M."/>
            <person name="Goldberg J."/>
            <person name="Griggs A."/>
            <person name="Gujja S."/>
            <person name="Heiman D."/>
            <person name="Hepburn T."/>
            <person name="Howarth C."/>
            <person name="Jen D."/>
            <person name="Larson L."/>
            <person name="Lewis B."/>
            <person name="Mehta T."/>
            <person name="Park D."/>
            <person name="Pearson M."/>
            <person name="Roberts A."/>
            <person name="Saif S."/>
            <person name="Shenoy N."/>
            <person name="Sisk P."/>
            <person name="Stolte C."/>
            <person name="Sykes S."/>
            <person name="Walk T."/>
            <person name="White J."/>
            <person name="Yandava C."/>
            <person name="Burger G."/>
            <person name="Gray M.W."/>
            <person name="Holland P.W.H."/>
            <person name="King N."/>
            <person name="Lang F.B.F."/>
            <person name="Roger A.J."/>
            <person name="Ruiz-Trillo I."/>
            <person name="Lander E."/>
            <person name="Nusbaum C."/>
        </authorList>
    </citation>
    <scope>NUCLEOTIDE SEQUENCE [LARGE SCALE GENOMIC DNA]</scope>
    <source>
        <strain evidence="13">ATCC 38327</strain>
    </source>
</reference>
<evidence type="ECO:0008006" key="14">
    <source>
        <dbReference type="Google" id="ProtNLM"/>
    </source>
</evidence>
<feature type="compositionally biased region" description="Acidic residues" evidence="8">
    <location>
        <begin position="54"/>
        <end position="66"/>
    </location>
</feature>
<feature type="domain" description="SET" evidence="9">
    <location>
        <begin position="360"/>
        <end position="476"/>
    </location>
</feature>
<protein>
    <recommendedName>
        <fullName evidence="14">SET domain-containing protein</fullName>
    </recommendedName>
</protein>
<dbReference type="InterPro" id="IPR046341">
    <property type="entry name" value="SET_dom_sf"/>
</dbReference>
<organism evidence="12 13">
    <name type="scientific">Allomyces macrogynus (strain ATCC 38327)</name>
    <name type="common">Allomyces javanicus var. macrogynus</name>
    <dbReference type="NCBI Taxonomy" id="578462"/>
    <lineage>
        <taxon>Eukaryota</taxon>
        <taxon>Fungi</taxon>
        <taxon>Fungi incertae sedis</taxon>
        <taxon>Blastocladiomycota</taxon>
        <taxon>Blastocladiomycetes</taxon>
        <taxon>Blastocladiales</taxon>
        <taxon>Blastocladiaceae</taxon>
        <taxon>Allomyces</taxon>
    </lineage>
</organism>
<keyword evidence="7" id="KW-0539">Nucleus</keyword>
<dbReference type="InterPro" id="IPR001214">
    <property type="entry name" value="SET_dom"/>
</dbReference>
<evidence type="ECO:0000256" key="2">
    <source>
        <dbReference type="ARBA" id="ARBA00004286"/>
    </source>
</evidence>
<name>A0A0L0S3D5_ALLM3</name>
<evidence type="ECO:0000256" key="5">
    <source>
        <dbReference type="ARBA" id="ARBA00022679"/>
    </source>
</evidence>
<dbReference type="PROSITE" id="PS51215">
    <property type="entry name" value="AWS"/>
    <property type="match status" value="1"/>
</dbReference>
<dbReference type="Pfam" id="PF17907">
    <property type="entry name" value="AWS"/>
    <property type="match status" value="1"/>
</dbReference>
<dbReference type="PROSITE" id="PS50868">
    <property type="entry name" value="POST_SET"/>
    <property type="match status" value="1"/>
</dbReference>
<dbReference type="eggNOG" id="KOG1083">
    <property type="taxonomic scope" value="Eukaryota"/>
</dbReference>
<dbReference type="OrthoDB" id="422362at2759"/>
<feature type="compositionally biased region" description="Basic residues" evidence="8">
    <location>
        <begin position="114"/>
        <end position="126"/>
    </location>
</feature>
<dbReference type="InterPro" id="IPR003616">
    <property type="entry name" value="Post-SET_dom"/>
</dbReference>
<dbReference type="GO" id="GO:0005634">
    <property type="term" value="C:nucleus"/>
    <property type="evidence" value="ECO:0007669"/>
    <property type="project" value="UniProtKB-SubCell"/>
</dbReference>
<feature type="domain" description="AWS" evidence="11">
    <location>
        <begin position="311"/>
        <end position="357"/>
    </location>
</feature>
<keyword evidence="4" id="KW-0489">Methyltransferase</keyword>
<evidence type="ECO:0000256" key="3">
    <source>
        <dbReference type="ARBA" id="ARBA00022454"/>
    </source>
</evidence>
<keyword evidence="6" id="KW-0949">S-adenosyl-L-methionine</keyword>
<evidence type="ECO:0000259" key="10">
    <source>
        <dbReference type="PROSITE" id="PS50868"/>
    </source>
</evidence>
<dbReference type="SMART" id="SM00317">
    <property type="entry name" value="SET"/>
    <property type="match status" value="1"/>
</dbReference>
<reference evidence="12 13" key="1">
    <citation type="submission" date="2009-11" db="EMBL/GenBank/DDBJ databases">
        <title>Annotation of Allomyces macrogynus ATCC 38327.</title>
        <authorList>
            <consortium name="The Broad Institute Genome Sequencing Platform"/>
            <person name="Russ C."/>
            <person name="Cuomo C."/>
            <person name="Burger G."/>
            <person name="Gray M.W."/>
            <person name="Holland P.W.H."/>
            <person name="King N."/>
            <person name="Lang F.B.F."/>
            <person name="Roger A.J."/>
            <person name="Ruiz-Trillo I."/>
            <person name="Young S.K."/>
            <person name="Zeng Q."/>
            <person name="Gargeya S."/>
            <person name="Fitzgerald M."/>
            <person name="Haas B."/>
            <person name="Abouelleil A."/>
            <person name="Alvarado L."/>
            <person name="Arachchi H.M."/>
            <person name="Berlin A."/>
            <person name="Chapman S.B."/>
            <person name="Gearin G."/>
            <person name="Goldberg J."/>
            <person name="Griggs A."/>
            <person name="Gujja S."/>
            <person name="Hansen M."/>
            <person name="Heiman D."/>
            <person name="Howarth C."/>
            <person name="Larimer J."/>
            <person name="Lui A."/>
            <person name="MacDonald P.J.P."/>
            <person name="McCowen C."/>
            <person name="Montmayeur A."/>
            <person name="Murphy C."/>
            <person name="Neiman D."/>
            <person name="Pearson M."/>
            <person name="Priest M."/>
            <person name="Roberts A."/>
            <person name="Saif S."/>
            <person name="Shea T."/>
            <person name="Sisk P."/>
            <person name="Stolte C."/>
            <person name="Sykes S."/>
            <person name="Wortman J."/>
            <person name="Nusbaum C."/>
            <person name="Birren B."/>
        </authorList>
    </citation>
    <scope>NUCLEOTIDE SEQUENCE [LARGE SCALE GENOMIC DNA]</scope>
    <source>
        <strain evidence="12 13">ATCC 38327</strain>
    </source>
</reference>
<dbReference type="Proteomes" id="UP000054350">
    <property type="component" value="Unassembled WGS sequence"/>
</dbReference>
<dbReference type="SMART" id="SM00570">
    <property type="entry name" value="AWS"/>
    <property type="match status" value="1"/>
</dbReference>
<evidence type="ECO:0000256" key="8">
    <source>
        <dbReference type="SAM" id="MobiDB-lite"/>
    </source>
</evidence>
<evidence type="ECO:0000256" key="1">
    <source>
        <dbReference type="ARBA" id="ARBA00004123"/>
    </source>
</evidence>
<evidence type="ECO:0000259" key="9">
    <source>
        <dbReference type="PROSITE" id="PS50280"/>
    </source>
</evidence>
<dbReference type="SMART" id="SM00508">
    <property type="entry name" value="PostSET"/>
    <property type="match status" value="1"/>
</dbReference>
<proteinExistence type="predicted"/>
<feature type="region of interest" description="Disordered" evidence="8">
    <location>
        <begin position="1"/>
        <end position="74"/>
    </location>
</feature>
<feature type="region of interest" description="Disordered" evidence="8">
    <location>
        <begin position="113"/>
        <end position="168"/>
    </location>
</feature>
<evidence type="ECO:0000313" key="12">
    <source>
        <dbReference type="EMBL" id="KNE56925.1"/>
    </source>
</evidence>
<comment type="subcellular location">
    <subcellularLocation>
        <location evidence="2">Chromosome</location>
    </subcellularLocation>
    <subcellularLocation>
        <location evidence="1">Nucleus</location>
    </subcellularLocation>
</comment>
<gene>
    <name evidence="12" type="ORF">AMAG_02693</name>
</gene>